<evidence type="ECO:0000313" key="3">
    <source>
        <dbReference type="Proteomes" id="UP001249851"/>
    </source>
</evidence>
<accession>A0AAD9Q3M9</accession>
<reference evidence="2" key="2">
    <citation type="journal article" date="2023" name="Science">
        <title>Genomic signatures of disease resistance in endangered staghorn corals.</title>
        <authorList>
            <person name="Vollmer S.V."/>
            <person name="Selwyn J.D."/>
            <person name="Despard B.A."/>
            <person name="Roesel C.L."/>
        </authorList>
    </citation>
    <scope>NUCLEOTIDE SEQUENCE</scope>
    <source>
        <strain evidence="2">K2</strain>
    </source>
</reference>
<name>A0AAD9Q3M9_ACRCE</name>
<gene>
    <name evidence="2" type="ORF">P5673_024507</name>
</gene>
<keyword evidence="3" id="KW-1185">Reference proteome</keyword>
<proteinExistence type="predicted"/>
<dbReference type="AlphaFoldDB" id="A0AAD9Q3M9"/>
<comment type="caution">
    <text evidence="2">The sequence shown here is derived from an EMBL/GenBank/DDBJ whole genome shotgun (WGS) entry which is preliminary data.</text>
</comment>
<organism evidence="2 3">
    <name type="scientific">Acropora cervicornis</name>
    <name type="common">Staghorn coral</name>
    <dbReference type="NCBI Taxonomy" id="6130"/>
    <lineage>
        <taxon>Eukaryota</taxon>
        <taxon>Metazoa</taxon>
        <taxon>Cnidaria</taxon>
        <taxon>Anthozoa</taxon>
        <taxon>Hexacorallia</taxon>
        <taxon>Scleractinia</taxon>
        <taxon>Astrocoeniina</taxon>
        <taxon>Acroporidae</taxon>
        <taxon>Acropora</taxon>
    </lineage>
</organism>
<protein>
    <submittedName>
        <fullName evidence="2">Uncharacterized protein</fullName>
    </submittedName>
</protein>
<feature type="compositionally biased region" description="Acidic residues" evidence="1">
    <location>
        <begin position="18"/>
        <end position="27"/>
    </location>
</feature>
<evidence type="ECO:0000256" key="1">
    <source>
        <dbReference type="SAM" id="MobiDB-lite"/>
    </source>
</evidence>
<evidence type="ECO:0000313" key="2">
    <source>
        <dbReference type="EMBL" id="KAK2554152.1"/>
    </source>
</evidence>
<dbReference type="Proteomes" id="UP001249851">
    <property type="component" value="Unassembled WGS sequence"/>
</dbReference>
<feature type="region of interest" description="Disordered" evidence="1">
    <location>
        <begin position="1"/>
        <end position="28"/>
    </location>
</feature>
<dbReference type="EMBL" id="JARQWQ010000072">
    <property type="protein sequence ID" value="KAK2554152.1"/>
    <property type="molecule type" value="Genomic_DNA"/>
</dbReference>
<sequence>MDDNDEADPDWHCRLEENGGDADDEEKESASVNIIRQVVGFLIGIGHYSTLPFCVNCKEAPVVSLKKNGTIVTVTQLQKVRSKTICVEVSAIGAWAITSRKYPAKLRYSDGRGIIY</sequence>
<reference evidence="2" key="1">
    <citation type="journal article" date="2023" name="G3 (Bethesda)">
        <title>Whole genome assembly and annotation of the endangered Caribbean coral Acropora cervicornis.</title>
        <authorList>
            <person name="Selwyn J.D."/>
            <person name="Vollmer S.V."/>
        </authorList>
    </citation>
    <scope>NUCLEOTIDE SEQUENCE</scope>
    <source>
        <strain evidence="2">K2</strain>
    </source>
</reference>